<comment type="caution">
    <text evidence="1">The sequence shown here is derived from an EMBL/GenBank/DDBJ whole genome shotgun (WGS) entry which is preliminary data.</text>
</comment>
<dbReference type="EMBL" id="CALNXI010004000">
    <property type="protein sequence ID" value="CAH3194849.1"/>
    <property type="molecule type" value="Genomic_DNA"/>
</dbReference>
<gene>
    <name evidence="1" type="ORF">PEVE_00028855</name>
    <name evidence="2" type="ORF">PEVE_00028856</name>
</gene>
<keyword evidence="3" id="KW-1185">Reference proteome</keyword>
<dbReference type="Proteomes" id="UP001159427">
    <property type="component" value="Unassembled WGS sequence"/>
</dbReference>
<feature type="non-terminal residue" evidence="1">
    <location>
        <position position="1"/>
    </location>
</feature>
<dbReference type="EMBL" id="CALNXI010004000">
    <property type="protein sequence ID" value="CAH3194848.1"/>
    <property type="molecule type" value="Genomic_DNA"/>
</dbReference>
<proteinExistence type="predicted"/>
<evidence type="ECO:0000313" key="2">
    <source>
        <dbReference type="EMBL" id="CAH3194849.1"/>
    </source>
</evidence>
<sequence length="83" mass="9435">CGTYYELLANSGAFAEFLQTYTSENHSVNSSDSEWSLKRSVSRTSTTDVKEIKDIDDEEDDETGKIINKERSETGRVRLFIYG</sequence>
<reference evidence="1 3" key="1">
    <citation type="submission" date="2022-05" db="EMBL/GenBank/DDBJ databases">
        <authorList>
            <consortium name="Genoscope - CEA"/>
            <person name="William W."/>
        </authorList>
    </citation>
    <scope>NUCLEOTIDE SEQUENCE [LARGE SCALE GENOMIC DNA]</scope>
</reference>
<name>A0ABN8SW68_9CNID</name>
<evidence type="ECO:0000313" key="1">
    <source>
        <dbReference type="EMBL" id="CAH3194848.1"/>
    </source>
</evidence>
<accession>A0ABN8SW68</accession>
<organism evidence="1 3">
    <name type="scientific">Porites evermanni</name>
    <dbReference type="NCBI Taxonomy" id="104178"/>
    <lineage>
        <taxon>Eukaryota</taxon>
        <taxon>Metazoa</taxon>
        <taxon>Cnidaria</taxon>
        <taxon>Anthozoa</taxon>
        <taxon>Hexacorallia</taxon>
        <taxon>Scleractinia</taxon>
        <taxon>Fungiina</taxon>
        <taxon>Poritidae</taxon>
        <taxon>Porites</taxon>
    </lineage>
</organism>
<feature type="non-terminal residue" evidence="1">
    <location>
        <position position="83"/>
    </location>
</feature>
<protein>
    <submittedName>
        <fullName evidence="1">Uncharacterized protein</fullName>
    </submittedName>
</protein>
<evidence type="ECO:0000313" key="3">
    <source>
        <dbReference type="Proteomes" id="UP001159427"/>
    </source>
</evidence>